<protein>
    <submittedName>
        <fullName evidence="1">Uncharacterized protein</fullName>
    </submittedName>
</protein>
<dbReference type="EMBL" id="HACA01013830">
    <property type="protein sequence ID" value="CDW31191.1"/>
    <property type="molecule type" value="Transcribed_RNA"/>
</dbReference>
<name>A0A0K2U0L8_LEPSM</name>
<proteinExistence type="predicted"/>
<evidence type="ECO:0000313" key="1">
    <source>
        <dbReference type="EMBL" id="CDW31191.1"/>
    </source>
</evidence>
<accession>A0A0K2U0L8</accession>
<organism evidence="1">
    <name type="scientific">Lepeophtheirus salmonis</name>
    <name type="common">Salmon louse</name>
    <name type="synonym">Caligus salmonis</name>
    <dbReference type="NCBI Taxonomy" id="72036"/>
    <lineage>
        <taxon>Eukaryota</taxon>
        <taxon>Metazoa</taxon>
        <taxon>Ecdysozoa</taxon>
        <taxon>Arthropoda</taxon>
        <taxon>Crustacea</taxon>
        <taxon>Multicrustacea</taxon>
        <taxon>Hexanauplia</taxon>
        <taxon>Copepoda</taxon>
        <taxon>Siphonostomatoida</taxon>
        <taxon>Caligidae</taxon>
        <taxon>Lepeophtheirus</taxon>
    </lineage>
</organism>
<reference evidence="1" key="1">
    <citation type="submission" date="2014-05" db="EMBL/GenBank/DDBJ databases">
        <authorList>
            <person name="Chronopoulou M."/>
        </authorList>
    </citation>
    <scope>NUCLEOTIDE SEQUENCE</scope>
    <source>
        <tissue evidence="1">Whole organism</tissue>
    </source>
</reference>
<dbReference type="AlphaFoldDB" id="A0A0K2U0L8"/>
<sequence length="75" mass="8473">LLSEVLLHISNLDETGFSFVEPAPSVFPFLRVEREFSHDAVDVPKVSLSLNVFSIVGIATRGSQYRIKIFYVVQF</sequence>
<feature type="non-terminal residue" evidence="1">
    <location>
        <position position="1"/>
    </location>
</feature>